<organism evidence="2 3">
    <name type="scientific">Roseivivax sediminis</name>
    <dbReference type="NCBI Taxonomy" id="936889"/>
    <lineage>
        <taxon>Bacteria</taxon>
        <taxon>Pseudomonadati</taxon>
        <taxon>Pseudomonadota</taxon>
        <taxon>Alphaproteobacteria</taxon>
        <taxon>Rhodobacterales</taxon>
        <taxon>Roseobacteraceae</taxon>
        <taxon>Roseivivax</taxon>
    </lineage>
</organism>
<proteinExistence type="predicted"/>
<keyword evidence="1" id="KW-0732">Signal</keyword>
<gene>
    <name evidence="2" type="ORF">SAMN04515678_10876</name>
</gene>
<dbReference type="OrthoDB" id="573055at2"/>
<accession>A0A1I1ZF52</accession>
<feature type="signal peptide" evidence="1">
    <location>
        <begin position="1"/>
        <end position="18"/>
    </location>
</feature>
<name>A0A1I1ZF52_9RHOB</name>
<protein>
    <submittedName>
        <fullName evidence="2">Uncharacterized protein</fullName>
    </submittedName>
</protein>
<reference evidence="2 3" key="1">
    <citation type="submission" date="2016-10" db="EMBL/GenBank/DDBJ databases">
        <authorList>
            <person name="Varghese N."/>
            <person name="Submissions S."/>
        </authorList>
    </citation>
    <scope>NUCLEOTIDE SEQUENCE [LARGE SCALE GENOMIC DNA]</scope>
    <source>
        <strain evidence="3">YIM D21,KCTC 23444,ACCC 10710</strain>
    </source>
</reference>
<dbReference type="RefSeq" id="WP_149756432.1">
    <property type="nucleotide sequence ID" value="NZ_FOMS01000008.1"/>
</dbReference>
<evidence type="ECO:0000313" key="2">
    <source>
        <dbReference type="EMBL" id="SFE28960.1"/>
    </source>
</evidence>
<dbReference type="AlphaFoldDB" id="A0A1I1ZF52"/>
<keyword evidence="3" id="KW-1185">Reference proteome</keyword>
<evidence type="ECO:0000256" key="1">
    <source>
        <dbReference type="SAM" id="SignalP"/>
    </source>
</evidence>
<dbReference type="EMBL" id="FOMS01000008">
    <property type="protein sequence ID" value="SFE28960.1"/>
    <property type="molecule type" value="Genomic_DNA"/>
</dbReference>
<dbReference type="Proteomes" id="UP000325289">
    <property type="component" value="Unassembled WGS sequence"/>
</dbReference>
<feature type="chain" id="PRO_5009302052" evidence="1">
    <location>
        <begin position="19"/>
        <end position="121"/>
    </location>
</feature>
<evidence type="ECO:0000313" key="3">
    <source>
        <dbReference type="Proteomes" id="UP000325289"/>
    </source>
</evidence>
<sequence length="121" mass="13009">MKTCAVAVCAGLIGSAAAADPPQVRGMEAEKTGMSWRISVTLEHPDTGWDHYADAWRVEDAEGTVLGTRELLHPHVSEQPFTRALTSVMLPDGTENVYVRARCSVDGWNADAAAFPLSPVD</sequence>